<evidence type="ECO:0000256" key="11">
    <source>
        <dbReference type="RuleBase" id="RU362031"/>
    </source>
</evidence>
<accession>A0ABT9IVU1</accession>
<keyword evidence="4" id="KW-0645">Protease</keyword>
<proteinExistence type="inferred from homology"/>
<protein>
    <recommendedName>
        <fullName evidence="11">Zinc metalloprotease</fullName>
        <ecNumber evidence="11">3.4.24.-</ecNumber>
    </recommendedName>
</protein>
<dbReference type="EC" id="3.4.24.-" evidence="11"/>
<keyword evidence="8 11" id="KW-1133">Transmembrane helix</keyword>
<comment type="cofactor">
    <cofactor evidence="1 11">
        <name>Zn(2+)</name>
        <dbReference type="ChEBI" id="CHEBI:29105"/>
    </cofactor>
</comment>
<reference evidence="13 14" key="1">
    <citation type="submission" date="2023-08" db="EMBL/GenBank/DDBJ databases">
        <authorList>
            <person name="Park J.-S."/>
        </authorList>
    </citation>
    <scope>NUCLEOTIDE SEQUENCE [LARGE SCALE GENOMIC DNA]</scope>
    <source>
        <strain evidence="13 14">2205SS18-9</strain>
    </source>
</reference>
<dbReference type="SUPFAM" id="SSF50156">
    <property type="entry name" value="PDZ domain-like"/>
    <property type="match status" value="1"/>
</dbReference>
<evidence type="ECO:0000256" key="4">
    <source>
        <dbReference type="ARBA" id="ARBA00022670"/>
    </source>
</evidence>
<evidence type="ECO:0000256" key="9">
    <source>
        <dbReference type="ARBA" id="ARBA00023049"/>
    </source>
</evidence>
<dbReference type="NCBIfam" id="TIGR00054">
    <property type="entry name" value="RIP metalloprotease RseP"/>
    <property type="match status" value="1"/>
</dbReference>
<dbReference type="InterPro" id="IPR041489">
    <property type="entry name" value="PDZ_6"/>
</dbReference>
<name>A0ABT9IVU1_9BACL</name>
<dbReference type="PROSITE" id="PS50106">
    <property type="entry name" value="PDZ"/>
    <property type="match status" value="1"/>
</dbReference>
<sequence>MTIEVIIIALLMFFLLVGIHEWGHFYFAKRVGILVREFAIGFGPKLLSIKKNETRYTFRLLPMGGYVRMAGEDPEIVQINPGQTIAVKVKDNKVTNIYLDKLDQRTDVIVGTVESIDLEHKLSIKIDVDGELQTLAVHPEAHMETKGRETQIAPWNRQFGSKTVAQRALVIVAGPVMNFILAFFLFLTFVYMVGITVDNPTHVLVGNVTKDSPAELGGLKADDIILEVNGETIGTDKNKLITLIAESPDHPMNWLVVREDIETELQITPRANENGNGLIGISIQDEKRSPDSIFEGVSYASKTMWNVTERIFISLKMLVTLQFSLDDLGGPIRITEMTGEAASYGIDTLIGFVATISLYLGIFNLLPFPALDGSRLMFFGIEAVRGKPVDPNRESMVHFIGFAVLMVLMIAVTYNDILRLFKG</sequence>
<dbReference type="Proteomes" id="UP001231941">
    <property type="component" value="Unassembled WGS sequence"/>
</dbReference>
<dbReference type="Gene3D" id="2.30.42.10">
    <property type="match status" value="1"/>
</dbReference>
<dbReference type="PANTHER" id="PTHR42837">
    <property type="entry name" value="REGULATOR OF SIGMA-E PROTEASE RSEP"/>
    <property type="match status" value="1"/>
</dbReference>
<comment type="subcellular location">
    <subcellularLocation>
        <location evidence="2">Membrane</location>
        <topology evidence="2">Multi-pass membrane protein</topology>
    </subcellularLocation>
</comment>
<keyword evidence="9 11" id="KW-0482">Metalloprotease</keyword>
<dbReference type="SMART" id="SM00228">
    <property type="entry name" value="PDZ"/>
    <property type="match status" value="1"/>
</dbReference>
<dbReference type="Pfam" id="PF17820">
    <property type="entry name" value="PDZ_6"/>
    <property type="match status" value="1"/>
</dbReference>
<dbReference type="RefSeq" id="WP_305990741.1">
    <property type="nucleotide sequence ID" value="NZ_JAVAMP010000001.1"/>
</dbReference>
<feature type="transmembrane region" description="Helical" evidence="11">
    <location>
        <begin position="341"/>
        <end position="362"/>
    </location>
</feature>
<dbReference type="InterPro" id="IPR008915">
    <property type="entry name" value="Peptidase_M50"/>
</dbReference>
<dbReference type="CDD" id="cd06163">
    <property type="entry name" value="S2P-M50_PDZ_RseP-like"/>
    <property type="match status" value="1"/>
</dbReference>
<evidence type="ECO:0000256" key="7">
    <source>
        <dbReference type="ARBA" id="ARBA00022833"/>
    </source>
</evidence>
<evidence type="ECO:0000256" key="6">
    <source>
        <dbReference type="ARBA" id="ARBA00022801"/>
    </source>
</evidence>
<keyword evidence="6 11" id="KW-0378">Hydrolase</keyword>
<keyword evidence="14" id="KW-1185">Reference proteome</keyword>
<evidence type="ECO:0000256" key="2">
    <source>
        <dbReference type="ARBA" id="ARBA00004141"/>
    </source>
</evidence>
<comment type="similarity">
    <text evidence="3 11">Belongs to the peptidase M50B family.</text>
</comment>
<feature type="domain" description="PDZ" evidence="12">
    <location>
        <begin position="193"/>
        <end position="233"/>
    </location>
</feature>
<dbReference type="Pfam" id="PF02163">
    <property type="entry name" value="Peptidase_M50"/>
    <property type="match status" value="1"/>
</dbReference>
<gene>
    <name evidence="13" type="primary">rseP</name>
    <name evidence="13" type="ORF">Q5Y73_05120</name>
</gene>
<keyword evidence="10 11" id="KW-0472">Membrane</keyword>
<feature type="transmembrane region" description="Helical" evidence="11">
    <location>
        <begin position="6"/>
        <end position="27"/>
    </location>
</feature>
<evidence type="ECO:0000256" key="1">
    <source>
        <dbReference type="ARBA" id="ARBA00001947"/>
    </source>
</evidence>
<evidence type="ECO:0000313" key="14">
    <source>
        <dbReference type="Proteomes" id="UP001231941"/>
    </source>
</evidence>
<evidence type="ECO:0000256" key="5">
    <source>
        <dbReference type="ARBA" id="ARBA00022692"/>
    </source>
</evidence>
<dbReference type="GO" id="GO:0008237">
    <property type="term" value="F:metallopeptidase activity"/>
    <property type="evidence" value="ECO:0007669"/>
    <property type="project" value="UniProtKB-KW"/>
</dbReference>
<evidence type="ECO:0000256" key="10">
    <source>
        <dbReference type="ARBA" id="ARBA00023136"/>
    </source>
</evidence>
<evidence type="ECO:0000313" key="13">
    <source>
        <dbReference type="EMBL" id="MDP5273476.1"/>
    </source>
</evidence>
<dbReference type="InterPro" id="IPR004387">
    <property type="entry name" value="Pept_M50_Zn"/>
</dbReference>
<evidence type="ECO:0000256" key="8">
    <source>
        <dbReference type="ARBA" id="ARBA00022989"/>
    </source>
</evidence>
<organism evidence="13 14">
    <name type="scientific">Chengkuizengella axinellae</name>
    <dbReference type="NCBI Taxonomy" id="3064388"/>
    <lineage>
        <taxon>Bacteria</taxon>
        <taxon>Bacillati</taxon>
        <taxon>Bacillota</taxon>
        <taxon>Bacilli</taxon>
        <taxon>Bacillales</taxon>
        <taxon>Paenibacillaceae</taxon>
        <taxon>Chengkuizengella</taxon>
    </lineage>
</organism>
<comment type="caution">
    <text evidence="13">The sequence shown here is derived from an EMBL/GenBank/DDBJ whole genome shotgun (WGS) entry which is preliminary data.</text>
</comment>
<evidence type="ECO:0000259" key="12">
    <source>
        <dbReference type="PROSITE" id="PS50106"/>
    </source>
</evidence>
<keyword evidence="7 11" id="KW-0862">Zinc</keyword>
<dbReference type="PANTHER" id="PTHR42837:SF2">
    <property type="entry name" value="MEMBRANE METALLOPROTEASE ARASP2, CHLOROPLASTIC-RELATED"/>
    <property type="match status" value="1"/>
</dbReference>
<keyword evidence="5 11" id="KW-0812">Transmembrane</keyword>
<feature type="transmembrane region" description="Helical" evidence="11">
    <location>
        <begin position="396"/>
        <end position="414"/>
    </location>
</feature>
<feature type="transmembrane region" description="Helical" evidence="11">
    <location>
        <begin position="168"/>
        <end position="193"/>
    </location>
</feature>
<dbReference type="EMBL" id="JAVAMP010000001">
    <property type="protein sequence ID" value="MDP5273476.1"/>
    <property type="molecule type" value="Genomic_DNA"/>
</dbReference>
<evidence type="ECO:0000256" key="3">
    <source>
        <dbReference type="ARBA" id="ARBA00007931"/>
    </source>
</evidence>
<dbReference type="InterPro" id="IPR001478">
    <property type="entry name" value="PDZ"/>
</dbReference>
<dbReference type="InterPro" id="IPR036034">
    <property type="entry name" value="PDZ_sf"/>
</dbReference>
<keyword evidence="11" id="KW-0479">Metal-binding</keyword>